<sequence>MLAGAKSACAFLLKIFKTRLSLVFGNTKRLHDFVEKRPSAFDDFRFNFPGKVYEFHAIFRSLIKRLINKMYVIY</sequence>
<accession>I3E0A9</accession>
<evidence type="ECO:0000313" key="1">
    <source>
        <dbReference type="EMBL" id="EIJ79930.1"/>
    </source>
</evidence>
<dbReference type="Proteomes" id="UP000010523">
    <property type="component" value="Unassembled WGS sequence"/>
</dbReference>
<gene>
    <name evidence="1" type="ORF">PB1_06182</name>
</gene>
<protein>
    <submittedName>
        <fullName evidence="1">Uncharacterized protein</fullName>
    </submittedName>
</protein>
<reference evidence="1 2" key="1">
    <citation type="journal article" date="2012" name="Appl. Environ. Microbiol.">
        <title>Genome Sequence of Thermotolerant Bacillus methanolicus: Features and Regulation Related to Methylotrophy and Production of L-Lysine and L-Glutamate from Methanol.</title>
        <authorList>
            <person name="Heggeset T.M."/>
            <person name="Krog A."/>
            <person name="Balzer S."/>
            <person name="Wentzel A."/>
            <person name="Ellingsen T.E."/>
            <person name="Brautaset T."/>
        </authorList>
    </citation>
    <scope>NUCLEOTIDE SEQUENCE [LARGE SCALE GENOMIC DNA]</scope>
    <source>
        <strain evidence="1 2">PB1</strain>
    </source>
</reference>
<dbReference type="EMBL" id="AFEU01000002">
    <property type="protein sequence ID" value="EIJ79930.1"/>
    <property type="molecule type" value="Genomic_DNA"/>
</dbReference>
<dbReference type="AlphaFoldDB" id="I3E0A9"/>
<keyword evidence="2" id="KW-1185">Reference proteome</keyword>
<evidence type="ECO:0000313" key="2">
    <source>
        <dbReference type="Proteomes" id="UP000010523"/>
    </source>
</evidence>
<name>I3E0A9_BACMT</name>
<organism evidence="1 2">
    <name type="scientific">Bacillus methanolicus PB1</name>
    <dbReference type="NCBI Taxonomy" id="997296"/>
    <lineage>
        <taxon>Bacteria</taxon>
        <taxon>Bacillati</taxon>
        <taxon>Bacillota</taxon>
        <taxon>Bacilli</taxon>
        <taxon>Bacillales</taxon>
        <taxon>Bacillaceae</taxon>
        <taxon>Bacillus</taxon>
    </lineage>
</organism>
<dbReference type="PATRIC" id="fig|997296.3.peg.1318"/>
<proteinExistence type="predicted"/>
<comment type="caution">
    <text evidence="1">The sequence shown here is derived from an EMBL/GenBank/DDBJ whole genome shotgun (WGS) entry which is preliminary data.</text>
</comment>